<protein>
    <submittedName>
        <fullName evidence="1">Uncharacterized protein</fullName>
    </submittedName>
</protein>
<keyword evidence="2" id="KW-1185">Reference proteome</keyword>
<gene>
    <name evidence="1" type="ORF">MIMGU_mgv1a0217392mg</name>
</gene>
<sequence length="9" mass="838">MAAFGVSGV</sequence>
<organism evidence="1 2">
    <name type="scientific">Erythranthe guttata</name>
    <name type="common">Yellow monkey flower</name>
    <name type="synonym">Mimulus guttatus</name>
    <dbReference type="NCBI Taxonomy" id="4155"/>
    <lineage>
        <taxon>Eukaryota</taxon>
        <taxon>Viridiplantae</taxon>
        <taxon>Streptophyta</taxon>
        <taxon>Embryophyta</taxon>
        <taxon>Tracheophyta</taxon>
        <taxon>Spermatophyta</taxon>
        <taxon>Magnoliopsida</taxon>
        <taxon>eudicotyledons</taxon>
        <taxon>Gunneridae</taxon>
        <taxon>Pentapetalae</taxon>
        <taxon>asterids</taxon>
        <taxon>lamiids</taxon>
        <taxon>Lamiales</taxon>
        <taxon>Phrymaceae</taxon>
        <taxon>Erythranthe</taxon>
    </lineage>
</organism>
<evidence type="ECO:0000313" key="1">
    <source>
        <dbReference type="EMBL" id="EYU25616.1"/>
    </source>
</evidence>
<proteinExistence type="predicted"/>
<dbReference type="EMBL" id="KI631971">
    <property type="protein sequence ID" value="EYU25616.1"/>
    <property type="molecule type" value="Genomic_DNA"/>
</dbReference>
<name>A0A022QCE9_ERYGU</name>
<evidence type="ECO:0000313" key="2">
    <source>
        <dbReference type="Proteomes" id="UP000030748"/>
    </source>
</evidence>
<feature type="non-terminal residue" evidence="1">
    <location>
        <position position="9"/>
    </location>
</feature>
<dbReference type="Proteomes" id="UP000030748">
    <property type="component" value="Unassembled WGS sequence"/>
</dbReference>
<reference evidence="1 2" key="1">
    <citation type="journal article" date="2013" name="Proc. Natl. Acad. Sci. U.S.A.">
        <title>Fine-scale variation in meiotic recombination in Mimulus inferred from population shotgun sequencing.</title>
        <authorList>
            <person name="Hellsten U."/>
            <person name="Wright K.M."/>
            <person name="Jenkins J."/>
            <person name="Shu S."/>
            <person name="Yuan Y."/>
            <person name="Wessler S.R."/>
            <person name="Schmutz J."/>
            <person name="Willis J.H."/>
            <person name="Rokhsar D.S."/>
        </authorList>
    </citation>
    <scope>NUCLEOTIDE SEQUENCE [LARGE SCALE GENOMIC DNA]</scope>
    <source>
        <strain evidence="2">cv. DUN x IM62</strain>
    </source>
</reference>
<accession>A0A022QCE9</accession>